<evidence type="ECO:0000256" key="11">
    <source>
        <dbReference type="SAM" id="MobiDB-lite"/>
    </source>
</evidence>
<comment type="subcellular location">
    <subcellularLocation>
        <location evidence="1">Cytoplasm</location>
    </subcellularLocation>
</comment>
<dbReference type="Proteomes" id="UP000694542">
    <property type="component" value="Chromosome 6"/>
</dbReference>
<proteinExistence type="inferred from homology"/>
<evidence type="ECO:0000256" key="3">
    <source>
        <dbReference type="ARBA" id="ARBA00022737"/>
    </source>
</evidence>
<dbReference type="Ensembl" id="ENSCAFT00000067926.2">
    <property type="protein sequence ID" value="ENSCAFP00000055658.2"/>
    <property type="gene ID" value="ENSCAFG00000011256.5"/>
</dbReference>
<comment type="subunit">
    <text evidence="8">Interacts with DNAI2; probably involved in outer arm dynein assembly.</text>
</comment>
<evidence type="ECO:0000256" key="8">
    <source>
        <dbReference type="ARBA" id="ARBA00063859"/>
    </source>
</evidence>
<accession>A0A8P0T7V5</accession>
<dbReference type="PANTHER" id="PTHR16216:SF2">
    <property type="entry name" value="DYNEIN AXONEMAL ASSEMBLY FACTOR 5"/>
    <property type="match status" value="1"/>
</dbReference>
<gene>
    <name evidence="15" type="primary">DNAAF5</name>
</gene>
<dbReference type="FunFam" id="1.25.10.10:FF:000547">
    <property type="entry name" value="Dynein assembly factor 5, axonemal"/>
    <property type="match status" value="1"/>
</dbReference>
<keyword evidence="4" id="KW-0970">Cilium biogenesis/degradation</keyword>
<evidence type="ECO:0000256" key="9">
    <source>
        <dbReference type="ARBA" id="ARBA00073725"/>
    </source>
</evidence>
<dbReference type="InterPro" id="IPR056497">
    <property type="entry name" value="HEAT_DAAF5"/>
</dbReference>
<evidence type="ECO:0000256" key="4">
    <source>
        <dbReference type="ARBA" id="ARBA00022794"/>
    </source>
</evidence>
<dbReference type="GO" id="GO:0005737">
    <property type="term" value="C:cytoplasm"/>
    <property type="evidence" value="ECO:0007669"/>
    <property type="project" value="UniProtKB-SubCell"/>
</dbReference>
<dbReference type="PANTHER" id="PTHR16216">
    <property type="entry name" value="DYNEIN ASSEMBLY FACTOR 5, AXONEMAL"/>
    <property type="match status" value="1"/>
</dbReference>
<organism evidence="15 17">
    <name type="scientific">Canis lupus familiaris</name>
    <name type="common">Dog</name>
    <name type="synonym">Canis familiaris</name>
    <dbReference type="NCBI Taxonomy" id="9615"/>
    <lineage>
        <taxon>Eukaryota</taxon>
        <taxon>Metazoa</taxon>
        <taxon>Chordata</taxon>
        <taxon>Craniata</taxon>
        <taxon>Vertebrata</taxon>
        <taxon>Euteleostomi</taxon>
        <taxon>Mammalia</taxon>
        <taxon>Eutheria</taxon>
        <taxon>Laurasiatheria</taxon>
        <taxon>Carnivora</taxon>
        <taxon>Caniformia</taxon>
        <taxon>Canidae</taxon>
        <taxon>Canis</taxon>
    </lineage>
</organism>
<keyword evidence="2" id="KW-0963">Cytoplasm</keyword>
<dbReference type="AlphaFoldDB" id="A0A8C0QQG6"/>
<evidence type="ECO:0000256" key="1">
    <source>
        <dbReference type="ARBA" id="ARBA00004496"/>
    </source>
</evidence>
<keyword evidence="5" id="KW-0007">Acetylation</keyword>
<dbReference type="InterPro" id="IPR057978">
    <property type="entry name" value="TPR_DAAF5"/>
</dbReference>
<dbReference type="InterPro" id="IPR052623">
    <property type="entry name" value="DAAF5"/>
</dbReference>
<comment type="function">
    <text evidence="6">Cytoplasmic protein involved in the delivery of the dynein machinery to the motile cilium. It is required for the assembly of the axonemal dynein inner and outer arms, two structures attached to the peripheral outer doublet A microtubule of the axoneme, that play a crucial role in cilium motility.</text>
</comment>
<protein>
    <recommendedName>
        <fullName evidence="9">Dynein axonemal assembly factor 5</fullName>
    </recommendedName>
    <alternativeName>
        <fullName evidence="10">HEAT repeat-containing protein 2</fullName>
    </alternativeName>
</protein>
<dbReference type="Pfam" id="PF24573">
    <property type="entry name" value="HEAT_DAAF5"/>
    <property type="match status" value="1"/>
</dbReference>
<dbReference type="InterPro" id="IPR016024">
    <property type="entry name" value="ARM-type_fold"/>
</dbReference>
<sequence length="970" mass="106300">MAALVAAESAASPGLAETAEAAELSRALSRLLPGLEADSKLGRRRALEALQRALEAAWPEESAANPAAAAAAFQGPWARLLLPRLLRCLADPAEGCRALAAHLLSQGLRRAARPGDALPRLLPALAARLAGPQLARGRPPEACEELRLALVQLLGLAVRLGGAGLAPHLDDAVRVLRCTLLDPFAAVRRESCECAAGLARATPDHFHMQSESLISPLMQSISHQHWKVRVAVIEATGTVIQFGNGKSVDDVLPHFAQRLFDDVPQVRQAVTGVVGGWLLDLRDRYSFFHKLIPLLLSSLEDDIPEIALMATSLWEKVGLQWQRENEEDLKDKLDFATPPPAHHPSPENRPVLGCRELVFRNLSKILPAICHDITDWVVGTRVKAAQLLSVLMLHAEDHITQHLEVILRTLQRACADEDRAVVSNCIRSAELVGVFVSPEVFLKLILSTLKKSPSPAGLLVLASIIRGCPREALQPHLKVIATELAQPHVCQGSENLLHGEHLLLCVQTLVSVCQEDCRGCSLQLMEVLVTIMALSGATGLSDKVQETMDALATVQEVNSRQDLYREHIGPLVEWLAATQNDWTVHSVELLQLTVVVTHAGPALGEVLPHLMPILRSCLQPARDPQMRLRLFSCLSRVLLNAKQTIDSQGQFHHYLDTVTKDILVPNLQWHAGKTAAAIRTAAVSCLWALISSEVLSEEQIQQVQETLMPHILTTLEEDSQMTRLISCQIINRFLKSSSGIIDPDKFIRIYPELLKRLDDVSHEVRLAATSALVTWLACIKNDDGKSYYQSNIQFLYRELLVYLDDPESAVQDAVLVFPSRQPGSHQRLTVQYPRNSVCTAPPPPSRRGMTRDGAGVRADSLHCSSACSLWACPTDLGGAHSNSSPWHISPIASQLCLQSCVDRPLSQTDDWLSPRGLPSAPHASWASCLMTLLRPTDKVKLLHILSRSQSHMPSNSQSHSHHGAHEPCCQ</sequence>
<reference evidence="15" key="3">
    <citation type="submission" date="2025-05" db="UniProtKB">
        <authorList>
            <consortium name="Ensembl"/>
        </authorList>
    </citation>
    <scope>IDENTIFICATION</scope>
</reference>
<evidence type="ECO:0000313" key="14">
    <source>
        <dbReference type="Ensembl" id="ENSCAFP00000055658.2"/>
    </source>
</evidence>
<dbReference type="InterPro" id="IPR011989">
    <property type="entry name" value="ARM-like"/>
</dbReference>
<dbReference type="Pfam" id="PF25757">
    <property type="entry name" value="TPR_DNAAF5"/>
    <property type="match status" value="1"/>
</dbReference>
<dbReference type="FunFam" id="1.25.10.10:FF:001468">
    <property type="entry name" value="Dynein, axonemal, assembly factor 5"/>
    <property type="match status" value="1"/>
</dbReference>
<evidence type="ECO:0000256" key="7">
    <source>
        <dbReference type="ARBA" id="ARBA00061384"/>
    </source>
</evidence>
<keyword evidence="3" id="KW-0677">Repeat</keyword>
<evidence type="ECO:0000256" key="5">
    <source>
        <dbReference type="ARBA" id="ARBA00022990"/>
    </source>
</evidence>
<feature type="region of interest" description="Disordered" evidence="11">
    <location>
        <begin position="950"/>
        <end position="970"/>
    </location>
</feature>
<evidence type="ECO:0000256" key="2">
    <source>
        <dbReference type="ARBA" id="ARBA00022490"/>
    </source>
</evidence>
<evidence type="ECO:0000313" key="16">
    <source>
        <dbReference type="Proteomes" id="UP000002254"/>
    </source>
</evidence>
<feature type="domain" description="Dynein axonemal assembly factor 5 HEAT-repeat" evidence="12">
    <location>
        <begin position="342"/>
        <end position="535"/>
    </location>
</feature>
<evidence type="ECO:0000313" key="15">
    <source>
        <dbReference type="Ensembl" id="ENSCAFP00040014053.1"/>
    </source>
</evidence>
<dbReference type="Gene3D" id="1.25.10.10">
    <property type="entry name" value="Leucine-rich Repeat Variant"/>
    <property type="match status" value="3"/>
</dbReference>
<evidence type="ECO:0000259" key="13">
    <source>
        <dbReference type="Pfam" id="PF25757"/>
    </source>
</evidence>
<dbReference type="OrthoDB" id="413572at2759"/>
<dbReference type="Ensembl" id="ENSCAFT00040016220.1">
    <property type="protein sequence ID" value="ENSCAFP00040014053.1"/>
    <property type="gene ID" value="ENSCAFG00040008677.1"/>
</dbReference>
<evidence type="ECO:0000256" key="10">
    <source>
        <dbReference type="ARBA" id="ARBA00078800"/>
    </source>
</evidence>
<comment type="similarity">
    <text evidence="7">Belongs to the DNAAF5 family.</text>
</comment>
<name>A0A8C0QQG6_CANLF</name>
<feature type="domain" description="Dynein axonemal assembly factor 5 TPR repeats" evidence="13">
    <location>
        <begin position="35"/>
        <end position="332"/>
    </location>
</feature>
<evidence type="ECO:0000256" key="6">
    <source>
        <dbReference type="ARBA" id="ARBA00055740"/>
    </source>
</evidence>
<accession>A0A8C0QQG6</accession>
<dbReference type="SUPFAM" id="SSF48371">
    <property type="entry name" value="ARM repeat"/>
    <property type="match status" value="1"/>
</dbReference>
<dbReference type="GO" id="GO:0030030">
    <property type="term" value="P:cell projection organization"/>
    <property type="evidence" value="ECO:0007669"/>
    <property type="project" value="UniProtKB-KW"/>
</dbReference>
<evidence type="ECO:0000259" key="12">
    <source>
        <dbReference type="Pfam" id="PF24573"/>
    </source>
</evidence>
<dbReference type="Proteomes" id="UP000002254">
    <property type="component" value="Chromosome 6"/>
</dbReference>
<reference evidence="14 16" key="1">
    <citation type="journal article" date="2005" name="Nature">
        <title>Genome sequence, comparative analysis and haplotype structure of the domestic dog.</title>
        <authorList>
            <consortium name="Broad Sequencing Platform"/>
            <person name="Lindblad-Toh K."/>
            <person name="Wade C.M."/>
            <person name="Mikkelsen T.S."/>
            <person name="Karlsson E.K."/>
            <person name="Jaffe D.B."/>
            <person name="Kamal M."/>
            <person name="Clamp M."/>
            <person name="Chang J.L."/>
            <person name="Kulbokas E.J. III"/>
            <person name="Zody M.C."/>
            <person name="Mauceli E."/>
            <person name="Xie X."/>
            <person name="Breen M."/>
            <person name="Wayne R.K."/>
            <person name="Ostrander E.A."/>
            <person name="Ponting C.P."/>
            <person name="Galibert F."/>
            <person name="Smith D.R."/>
            <person name="DeJong P.J."/>
            <person name="Kirkness E."/>
            <person name="Alvarez P."/>
            <person name="Biagi T."/>
            <person name="Brockman W."/>
            <person name="Butler J."/>
            <person name="Chin C.W."/>
            <person name="Cook A."/>
            <person name="Cuff J."/>
            <person name="Daly M.J."/>
            <person name="DeCaprio D."/>
            <person name="Gnerre S."/>
            <person name="Grabherr M."/>
            <person name="Kellis M."/>
            <person name="Kleber M."/>
            <person name="Bardeleben C."/>
            <person name="Goodstadt L."/>
            <person name="Heger A."/>
            <person name="Hitte C."/>
            <person name="Kim L."/>
            <person name="Koepfli K.P."/>
            <person name="Parker H.G."/>
            <person name="Pollinger J.P."/>
            <person name="Searle S.M."/>
            <person name="Sutter N.B."/>
            <person name="Thomas R."/>
            <person name="Webber C."/>
            <person name="Baldwin J."/>
            <person name="Abebe A."/>
            <person name="Abouelleil A."/>
            <person name="Aftuck L."/>
            <person name="Ait-Zahra M."/>
            <person name="Aldredge T."/>
            <person name="Allen N."/>
            <person name="An P."/>
            <person name="Anderson S."/>
            <person name="Antoine C."/>
            <person name="Arachchi H."/>
            <person name="Aslam A."/>
            <person name="Ayotte L."/>
            <person name="Bachantsang P."/>
            <person name="Barry A."/>
            <person name="Bayul T."/>
            <person name="Benamara M."/>
            <person name="Berlin A."/>
            <person name="Bessette D."/>
            <person name="Blitshteyn B."/>
            <person name="Bloom T."/>
            <person name="Blye J."/>
            <person name="Boguslavskiy L."/>
            <person name="Bonnet C."/>
            <person name="Boukhgalter B."/>
            <person name="Brown A."/>
            <person name="Cahill P."/>
            <person name="Calixte N."/>
            <person name="Camarata J."/>
            <person name="Cheshatsang Y."/>
            <person name="Chu J."/>
            <person name="Citroen M."/>
            <person name="Collymore A."/>
            <person name="Cooke P."/>
            <person name="Dawoe T."/>
            <person name="Daza R."/>
            <person name="Decktor K."/>
            <person name="DeGray S."/>
            <person name="Dhargay N."/>
            <person name="Dooley K."/>
            <person name="Dooley K."/>
            <person name="Dorje P."/>
            <person name="Dorjee K."/>
            <person name="Dorris L."/>
            <person name="Duffey N."/>
            <person name="Dupes A."/>
            <person name="Egbiremolen O."/>
            <person name="Elong R."/>
            <person name="Falk J."/>
            <person name="Farina A."/>
            <person name="Faro S."/>
            <person name="Ferguson D."/>
            <person name="Ferreira P."/>
            <person name="Fisher S."/>
            <person name="FitzGerald M."/>
            <person name="Foley K."/>
            <person name="Foley C."/>
            <person name="Franke A."/>
            <person name="Friedrich D."/>
            <person name="Gage D."/>
            <person name="Garber M."/>
            <person name="Gearin G."/>
            <person name="Giannoukos G."/>
            <person name="Goode T."/>
            <person name="Goyette A."/>
            <person name="Graham J."/>
            <person name="Grandbois E."/>
            <person name="Gyaltsen K."/>
            <person name="Hafez N."/>
            <person name="Hagopian D."/>
            <person name="Hagos B."/>
            <person name="Hall J."/>
            <person name="Healy C."/>
            <person name="Hegarty R."/>
            <person name="Honan T."/>
            <person name="Horn A."/>
            <person name="Houde N."/>
            <person name="Hughes L."/>
            <person name="Hunnicutt L."/>
            <person name="Husby M."/>
            <person name="Jester B."/>
            <person name="Jones C."/>
            <person name="Kamat A."/>
            <person name="Kanga B."/>
            <person name="Kells C."/>
            <person name="Khazanovich D."/>
            <person name="Kieu A.C."/>
            <person name="Kisner P."/>
            <person name="Kumar M."/>
            <person name="Lance K."/>
            <person name="Landers T."/>
            <person name="Lara M."/>
            <person name="Lee W."/>
            <person name="Leger J.P."/>
            <person name="Lennon N."/>
            <person name="Leuper L."/>
            <person name="LeVine S."/>
            <person name="Liu J."/>
            <person name="Liu X."/>
            <person name="Lokyitsang Y."/>
            <person name="Lokyitsang T."/>
            <person name="Lui A."/>
            <person name="Macdonald J."/>
            <person name="Major J."/>
            <person name="Marabella R."/>
            <person name="Maru K."/>
            <person name="Matthews C."/>
            <person name="McDonough S."/>
            <person name="Mehta T."/>
            <person name="Meldrim J."/>
            <person name="Melnikov A."/>
            <person name="Meneus L."/>
            <person name="Mihalev A."/>
            <person name="Mihova T."/>
            <person name="Miller K."/>
            <person name="Mittelman R."/>
            <person name="Mlenga V."/>
            <person name="Mulrain L."/>
            <person name="Munson G."/>
            <person name="Navidi A."/>
            <person name="Naylor J."/>
            <person name="Nguyen T."/>
            <person name="Nguyen N."/>
            <person name="Nguyen C."/>
            <person name="Nguyen T."/>
            <person name="Nicol R."/>
            <person name="Norbu N."/>
            <person name="Norbu C."/>
            <person name="Novod N."/>
            <person name="Nyima T."/>
            <person name="Olandt P."/>
            <person name="O'Neill B."/>
            <person name="O'Neill K."/>
            <person name="Osman S."/>
            <person name="Oyono L."/>
            <person name="Patti C."/>
            <person name="Perrin D."/>
            <person name="Phunkhang P."/>
            <person name="Pierre F."/>
            <person name="Priest M."/>
            <person name="Rachupka A."/>
            <person name="Raghuraman S."/>
            <person name="Rameau R."/>
            <person name="Ray V."/>
            <person name="Raymond C."/>
            <person name="Rege F."/>
            <person name="Rise C."/>
            <person name="Rogers J."/>
            <person name="Rogov P."/>
            <person name="Sahalie J."/>
            <person name="Settipalli S."/>
            <person name="Sharpe T."/>
            <person name="Shea T."/>
            <person name="Sheehan M."/>
            <person name="Sherpa N."/>
            <person name="Shi J."/>
            <person name="Shih D."/>
            <person name="Sloan J."/>
            <person name="Smith C."/>
            <person name="Sparrow T."/>
            <person name="Stalker J."/>
            <person name="Stange-Thomann N."/>
            <person name="Stavropoulos S."/>
            <person name="Stone C."/>
            <person name="Stone S."/>
            <person name="Sykes S."/>
            <person name="Tchuinga P."/>
            <person name="Tenzing P."/>
            <person name="Tesfaye S."/>
            <person name="Thoulutsang D."/>
            <person name="Thoulutsang Y."/>
            <person name="Topham K."/>
            <person name="Topping I."/>
            <person name="Tsamla T."/>
            <person name="Vassiliev H."/>
            <person name="Venkataraman V."/>
            <person name="Vo A."/>
            <person name="Wangchuk T."/>
            <person name="Wangdi T."/>
            <person name="Weiand M."/>
            <person name="Wilkinson J."/>
            <person name="Wilson A."/>
            <person name="Yadav S."/>
            <person name="Yang S."/>
            <person name="Yang X."/>
            <person name="Young G."/>
            <person name="Yu Q."/>
            <person name="Zainoun J."/>
            <person name="Zembek L."/>
            <person name="Zimmer A."/>
            <person name="Lander E.S."/>
        </authorList>
    </citation>
    <scope>NUCLEOTIDE SEQUENCE [LARGE SCALE GENOMIC DNA]</scope>
    <source>
        <strain evidence="14">Boxer</strain>
    </source>
</reference>
<reference evidence="15" key="2">
    <citation type="submission" date="2018-10" db="EMBL/GenBank/DDBJ databases">
        <title>De novo assembly of a Great Dane genome.</title>
        <authorList>
            <person name="Kidd J.M."/>
            <person name="Pendleton A.L."/>
            <person name="Shen F."/>
            <person name="Emery S."/>
        </authorList>
    </citation>
    <scope>NUCLEOTIDE SEQUENCE [LARGE SCALE GENOMIC DNA]</scope>
    <source>
        <strain evidence="15">Great Dane</strain>
    </source>
</reference>
<evidence type="ECO:0000313" key="17">
    <source>
        <dbReference type="Proteomes" id="UP000694542"/>
    </source>
</evidence>